<comment type="similarity">
    <text evidence="1">Belongs to the thioredoxin family.</text>
</comment>
<dbReference type="InterPro" id="IPR036249">
    <property type="entry name" value="Thioredoxin-like_sf"/>
</dbReference>
<dbReference type="PANTHER" id="PTHR45663">
    <property type="entry name" value="GEO12009P1"/>
    <property type="match status" value="1"/>
</dbReference>
<dbReference type="EMBL" id="CP103423">
    <property type="protein sequence ID" value="UWD34237.1"/>
    <property type="molecule type" value="Genomic_DNA"/>
</dbReference>
<feature type="domain" description="Thioredoxin" evidence="3">
    <location>
        <begin position="1"/>
        <end position="110"/>
    </location>
</feature>
<evidence type="ECO:0000313" key="4">
    <source>
        <dbReference type="EMBL" id="UWD34237.1"/>
    </source>
</evidence>
<dbReference type="Gene3D" id="3.40.30.10">
    <property type="entry name" value="Glutaredoxin"/>
    <property type="match status" value="1"/>
</dbReference>
<sequence>MELKKLTWEEAQKEINDGVVYLEFTTTWCGDCKMMSPIVKQVENHFKDEPRLKMINVNAEEAQLFRKEGTKFEVLRVPTHIVLKDGEILNKGFEYFPKDIIIEWIESALKK</sequence>
<keyword evidence="2" id="KW-0676">Redox-active center</keyword>
<proteinExistence type="inferred from homology"/>
<dbReference type="PROSITE" id="PS51352">
    <property type="entry name" value="THIOREDOXIN_2"/>
    <property type="match status" value="1"/>
</dbReference>
<evidence type="ECO:0000256" key="1">
    <source>
        <dbReference type="ARBA" id="ARBA00008987"/>
    </source>
</evidence>
<dbReference type="Pfam" id="PF00085">
    <property type="entry name" value="Thioredoxin"/>
    <property type="match status" value="1"/>
</dbReference>
<dbReference type="Proteomes" id="UP001058364">
    <property type="component" value="Chromosome"/>
</dbReference>
<protein>
    <submittedName>
        <fullName evidence="4">Thioredoxin family protein</fullName>
    </submittedName>
</protein>
<dbReference type="RefSeq" id="WP_259429379.1">
    <property type="nucleotide sequence ID" value="NZ_CP103423.1"/>
</dbReference>
<dbReference type="InterPro" id="IPR013766">
    <property type="entry name" value="Thioredoxin_domain"/>
</dbReference>
<dbReference type="SUPFAM" id="SSF52833">
    <property type="entry name" value="Thioredoxin-like"/>
    <property type="match status" value="1"/>
</dbReference>
<keyword evidence="5" id="KW-1185">Reference proteome</keyword>
<evidence type="ECO:0000313" key="5">
    <source>
        <dbReference type="Proteomes" id="UP001058364"/>
    </source>
</evidence>
<reference evidence="4" key="1">
    <citation type="submission" date="2022-08" db="EMBL/GenBank/DDBJ databases">
        <title>Complete genome sequence of Mycoplasma molare type strain H 542.</title>
        <authorList>
            <person name="Spergser J."/>
        </authorList>
    </citation>
    <scope>NUCLEOTIDE SEQUENCE</scope>
    <source>
        <strain evidence="4">H 542</strain>
    </source>
</reference>
<evidence type="ECO:0000259" key="3">
    <source>
        <dbReference type="PROSITE" id="PS51352"/>
    </source>
</evidence>
<name>A0ABY5TU94_9BACT</name>
<evidence type="ECO:0000256" key="2">
    <source>
        <dbReference type="ARBA" id="ARBA00023284"/>
    </source>
</evidence>
<organism evidence="4 5">
    <name type="scientific">Mesomycoplasma molare</name>
    <dbReference type="NCBI Taxonomy" id="171288"/>
    <lineage>
        <taxon>Bacteria</taxon>
        <taxon>Bacillati</taxon>
        <taxon>Mycoplasmatota</taxon>
        <taxon>Mycoplasmoidales</taxon>
        <taxon>Metamycoplasmataceae</taxon>
        <taxon>Mesomycoplasma</taxon>
    </lineage>
</organism>
<gene>
    <name evidence="4" type="ORF">NX772_00175</name>
</gene>
<dbReference type="CDD" id="cd02947">
    <property type="entry name" value="TRX_family"/>
    <property type="match status" value="1"/>
</dbReference>
<accession>A0ABY5TU94</accession>
<dbReference type="PANTHER" id="PTHR45663:SF11">
    <property type="entry name" value="GEO12009P1"/>
    <property type="match status" value="1"/>
</dbReference>